<dbReference type="Proteomes" id="UP000070133">
    <property type="component" value="Unassembled WGS sequence"/>
</dbReference>
<evidence type="ECO:0000313" key="1">
    <source>
        <dbReference type="EMBL" id="KXS97869.1"/>
    </source>
</evidence>
<keyword evidence="2" id="KW-1185">Reference proteome</keyword>
<reference evidence="1 2" key="1">
    <citation type="submission" date="2015-07" db="EMBL/GenBank/DDBJ databases">
        <title>Comparative genomics of the Sigatoka disease complex on banana suggests a link between parallel evolutionary changes in Pseudocercospora fijiensis and Pseudocercospora eumusae and increased virulence on the banana host.</title>
        <authorList>
            <person name="Chang T.-C."/>
            <person name="Salvucci A."/>
            <person name="Crous P.W."/>
            <person name="Stergiopoulos I."/>
        </authorList>
    </citation>
    <scope>NUCLEOTIDE SEQUENCE [LARGE SCALE GENOMIC DNA]</scope>
    <source>
        <strain evidence="1 2">CBS 114824</strain>
    </source>
</reference>
<gene>
    <name evidence="1" type="ORF">AC578_5019</name>
</gene>
<proteinExistence type="predicted"/>
<sequence length="73" mass="8113">MFTSATLVNTGGTSSSYFVVDKGGKKKRWIVFIDSNEYMSLGSRCFSVHKTLRYVDGKGSKHAESYAQDHWGG</sequence>
<evidence type="ECO:0000313" key="2">
    <source>
        <dbReference type="Proteomes" id="UP000070133"/>
    </source>
</evidence>
<accession>A0A139H673</accession>
<organism evidence="1 2">
    <name type="scientific">Pseudocercospora eumusae</name>
    <dbReference type="NCBI Taxonomy" id="321146"/>
    <lineage>
        <taxon>Eukaryota</taxon>
        <taxon>Fungi</taxon>
        <taxon>Dikarya</taxon>
        <taxon>Ascomycota</taxon>
        <taxon>Pezizomycotina</taxon>
        <taxon>Dothideomycetes</taxon>
        <taxon>Dothideomycetidae</taxon>
        <taxon>Mycosphaerellales</taxon>
        <taxon>Mycosphaerellaceae</taxon>
        <taxon>Pseudocercospora</taxon>
    </lineage>
</organism>
<comment type="caution">
    <text evidence="1">The sequence shown here is derived from an EMBL/GenBank/DDBJ whole genome shotgun (WGS) entry which is preliminary data.</text>
</comment>
<dbReference type="EMBL" id="LFZN01000130">
    <property type="protein sequence ID" value="KXS97869.1"/>
    <property type="molecule type" value="Genomic_DNA"/>
</dbReference>
<protein>
    <submittedName>
        <fullName evidence="1">Uncharacterized protein</fullName>
    </submittedName>
</protein>
<name>A0A139H673_9PEZI</name>
<dbReference type="AlphaFoldDB" id="A0A139H673"/>